<dbReference type="Gene3D" id="3.30.70.270">
    <property type="match status" value="1"/>
</dbReference>
<keyword evidence="1" id="KW-1133">Transmembrane helix</keyword>
<gene>
    <name evidence="6" type="ORF">SCD92_05785</name>
</gene>
<feature type="domain" description="PAC" evidence="2">
    <location>
        <begin position="387"/>
        <end position="438"/>
    </location>
</feature>
<dbReference type="PROSITE" id="PS50839">
    <property type="entry name" value="CHASE"/>
    <property type="match status" value="1"/>
</dbReference>
<dbReference type="CDD" id="cd01948">
    <property type="entry name" value="EAL"/>
    <property type="match status" value="1"/>
</dbReference>
<dbReference type="EMBL" id="JAXAFO010000007">
    <property type="protein sequence ID" value="MDX6848862.1"/>
    <property type="molecule type" value="Genomic_DNA"/>
</dbReference>
<name>A0ABU4RVG7_9GAMM</name>
<accession>A0ABU4RVG7</accession>
<evidence type="ECO:0000313" key="7">
    <source>
        <dbReference type="Proteomes" id="UP001273505"/>
    </source>
</evidence>
<sequence length="864" mass="95900">MAVDNQYPAYMNHHSSIRATAKRWAIISVLIVIVTMLLVELSLERYIAQVEGQQQQLIATQELSRLSAELSGVLNNNLSLLSGLAAHIAIYPDINQRDFERYASTIFRQEPLLVNVAAAPDLVVELIYPLDNNNRRAVGLNYRTNIEQLPAVASLTKRGDMILAGPVQMVQGGEAVIGRAAVITADDQFWGIVSAPIYTQKLYKAAGILDSNLPVEIGIRGFDGKGRDGAVFFGDPLLFDDPLTQRTELTVANGTWQLAARTNSNVTGGQGTTYWALRLAILLIGATLSALVLYRFRQTTQEQDFQIALNKNQTLLEEVGKLALVGGWQLTPRRDSLVLSLWSEQAGNILCMDTPNPSLAEILRRFDPKQANDLAGHFKKASRGKPFDVELQFTAPDSDQHWVRFKGKPLDDTSPPYTVLGSVQDITQRKIITNKIQHQAIYDQLTGLPNRLLLSNRLNKAIHLSQRNGEKLAILFIDLDNFKPVNDNLGHAIGDQLLREVAARIKSCVRTTDTVARYSGDEFIVILIDLSDGKIPVNISQSIISSINKPFSIDQNTIFCGASIGISLYPDDGTNAESLVSNADKAMYEVKRSGRNGWQYFTKIMQIESEKKHNLTTQLIHAIQNRELNVHYQPIIDLASHTICKCEALVRWSNSSTNITTEAFISLAEETGRINEIDRYVLQTASDYITQLNRQTGKDIGLSVNVSPRVFSSKDDSLELWIAIIEKAAQNLHITVEITERLLIDESDHILSTLNKLKSLGVSLAIDDFGTGYSSLSYLTRFPIDILKVDKSFVSQLGVQKTPESLTKAVLSLAHSLGLQVVAEGVETDRQLAILMKWNCDFGQGYFFGKPIPGEEFLLLLEDK</sequence>
<dbReference type="PROSITE" id="PS50887">
    <property type="entry name" value="GGDEF"/>
    <property type="match status" value="1"/>
</dbReference>
<keyword evidence="7" id="KW-1185">Reference proteome</keyword>
<dbReference type="InterPro" id="IPR052155">
    <property type="entry name" value="Biofilm_reg_signaling"/>
</dbReference>
<dbReference type="PANTHER" id="PTHR44757:SF2">
    <property type="entry name" value="BIOFILM ARCHITECTURE MAINTENANCE PROTEIN MBAA"/>
    <property type="match status" value="1"/>
</dbReference>
<dbReference type="PROSITE" id="PS50113">
    <property type="entry name" value="PAC"/>
    <property type="match status" value="1"/>
</dbReference>
<dbReference type="NCBIfam" id="TIGR00254">
    <property type="entry name" value="GGDEF"/>
    <property type="match status" value="1"/>
</dbReference>
<dbReference type="SUPFAM" id="SSF55785">
    <property type="entry name" value="PYP-like sensor domain (PAS domain)"/>
    <property type="match status" value="1"/>
</dbReference>
<proteinExistence type="predicted"/>
<dbReference type="InterPro" id="IPR035919">
    <property type="entry name" value="EAL_sf"/>
</dbReference>
<dbReference type="PROSITE" id="PS50883">
    <property type="entry name" value="EAL"/>
    <property type="match status" value="1"/>
</dbReference>
<organism evidence="6 7">
    <name type="scientific">Gilvimarinus gilvus</name>
    <dbReference type="NCBI Taxonomy" id="3058038"/>
    <lineage>
        <taxon>Bacteria</taxon>
        <taxon>Pseudomonadati</taxon>
        <taxon>Pseudomonadota</taxon>
        <taxon>Gammaproteobacteria</taxon>
        <taxon>Cellvibrionales</taxon>
        <taxon>Cellvibrionaceae</taxon>
        <taxon>Gilvimarinus</taxon>
    </lineage>
</organism>
<dbReference type="Pfam" id="PF00990">
    <property type="entry name" value="GGDEF"/>
    <property type="match status" value="1"/>
</dbReference>
<dbReference type="SMART" id="SM00052">
    <property type="entry name" value="EAL"/>
    <property type="match status" value="1"/>
</dbReference>
<dbReference type="Pfam" id="PF03924">
    <property type="entry name" value="CHASE"/>
    <property type="match status" value="1"/>
</dbReference>
<dbReference type="InterPro" id="IPR000700">
    <property type="entry name" value="PAS-assoc_C"/>
</dbReference>
<evidence type="ECO:0000313" key="6">
    <source>
        <dbReference type="EMBL" id="MDX6848862.1"/>
    </source>
</evidence>
<comment type="caution">
    <text evidence="6">The sequence shown here is derived from an EMBL/GenBank/DDBJ whole genome shotgun (WGS) entry which is preliminary data.</text>
</comment>
<dbReference type="InterPro" id="IPR035965">
    <property type="entry name" value="PAS-like_dom_sf"/>
</dbReference>
<evidence type="ECO:0000259" key="2">
    <source>
        <dbReference type="PROSITE" id="PS50113"/>
    </source>
</evidence>
<dbReference type="CDD" id="cd01949">
    <property type="entry name" value="GGDEF"/>
    <property type="match status" value="1"/>
</dbReference>
<feature type="transmembrane region" description="Helical" evidence="1">
    <location>
        <begin position="24"/>
        <end position="43"/>
    </location>
</feature>
<dbReference type="RefSeq" id="WP_302723870.1">
    <property type="nucleotide sequence ID" value="NZ_JAULRU010000705.1"/>
</dbReference>
<dbReference type="InterPro" id="IPR001633">
    <property type="entry name" value="EAL_dom"/>
</dbReference>
<keyword evidence="1" id="KW-0472">Membrane</keyword>
<evidence type="ECO:0000259" key="4">
    <source>
        <dbReference type="PROSITE" id="PS50883"/>
    </source>
</evidence>
<dbReference type="InterPro" id="IPR006189">
    <property type="entry name" value="CHASE_dom"/>
</dbReference>
<dbReference type="SUPFAM" id="SSF55073">
    <property type="entry name" value="Nucleotide cyclase"/>
    <property type="match status" value="1"/>
</dbReference>
<dbReference type="InterPro" id="IPR000160">
    <property type="entry name" value="GGDEF_dom"/>
</dbReference>
<dbReference type="SMART" id="SM00267">
    <property type="entry name" value="GGDEF"/>
    <property type="match status" value="1"/>
</dbReference>
<dbReference type="InterPro" id="IPR029787">
    <property type="entry name" value="Nucleotide_cyclase"/>
</dbReference>
<dbReference type="InterPro" id="IPR043128">
    <property type="entry name" value="Rev_trsase/Diguanyl_cyclase"/>
</dbReference>
<evidence type="ECO:0000259" key="3">
    <source>
        <dbReference type="PROSITE" id="PS50839"/>
    </source>
</evidence>
<dbReference type="PANTHER" id="PTHR44757">
    <property type="entry name" value="DIGUANYLATE CYCLASE DGCP"/>
    <property type="match status" value="1"/>
</dbReference>
<feature type="domain" description="GGDEF" evidence="5">
    <location>
        <begin position="470"/>
        <end position="603"/>
    </location>
</feature>
<dbReference type="Proteomes" id="UP001273505">
    <property type="component" value="Unassembled WGS sequence"/>
</dbReference>
<dbReference type="SMART" id="SM01079">
    <property type="entry name" value="CHASE"/>
    <property type="match status" value="1"/>
</dbReference>
<evidence type="ECO:0000256" key="1">
    <source>
        <dbReference type="SAM" id="Phobius"/>
    </source>
</evidence>
<reference evidence="6 7" key="1">
    <citation type="submission" date="2023-11" db="EMBL/GenBank/DDBJ databases">
        <title>Gilvimarinus fulvus sp. nov., isolated from the surface of Kelp.</title>
        <authorList>
            <person name="Sun Y.Y."/>
            <person name="Gong Y."/>
            <person name="Du Z.J."/>
        </authorList>
    </citation>
    <scope>NUCLEOTIDE SEQUENCE [LARGE SCALE GENOMIC DNA]</scope>
    <source>
        <strain evidence="6 7">SDUM040013</strain>
    </source>
</reference>
<dbReference type="Gene3D" id="3.20.20.450">
    <property type="entry name" value="EAL domain"/>
    <property type="match status" value="1"/>
</dbReference>
<dbReference type="SUPFAM" id="SSF141868">
    <property type="entry name" value="EAL domain-like"/>
    <property type="match status" value="1"/>
</dbReference>
<dbReference type="Gene3D" id="3.30.450.20">
    <property type="entry name" value="PAS domain"/>
    <property type="match status" value="1"/>
</dbReference>
<evidence type="ECO:0000259" key="5">
    <source>
        <dbReference type="PROSITE" id="PS50887"/>
    </source>
</evidence>
<keyword evidence="1" id="KW-0812">Transmembrane</keyword>
<protein>
    <submittedName>
        <fullName evidence="6">EAL domain-containing protein</fullName>
    </submittedName>
</protein>
<feature type="domain" description="EAL" evidence="4">
    <location>
        <begin position="612"/>
        <end position="864"/>
    </location>
</feature>
<dbReference type="Pfam" id="PF00563">
    <property type="entry name" value="EAL"/>
    <property type="match status" value="1"/>
</dbReference>
<feature type="domain" description="CHASE" evidence="3">
    <location>
        <begin position="110"/>
        <end position="259"/>
    </location>
</feature>